<evidence type="ECO:0000313" key="4">
    <source>
        <dbReference type="EMBL" id="CAE7397401.1"/>
    </source>
</evidence>
<feature type="transmembrane region" description="Helical" evidence="1">
    <location>
        <begin position="604"/>
        <end position="626"/>
    </location>
</feature>
<dbReference type="EMBL" id="CAJNIZ010017358">
    <property type="protein sequence ID" value="CAE7397401.1"/>
    <property type="molecule type" value="Genomic_DNA"/>
</dbReference>
<feature type="transmembrane region" description="Helical" evidence="1">
    <location>
        <begin position="692"/>
        <end position="710"/>
    </location>
</feature>
<dbReference type="GO" id="GO:0005506">
    <property type="term" value="F:iron ion binding"/>
    <property type="evidence" value="ECO:0007669"/>
    <property type="project" value="InterPro"/>
</dbReference>
<sequence length="860" mass="95560">MEDVIDFGNGQPAAEELPNIIVRQACQELFADNVELPQDSKRRKLGSSSVANAASCSSSASRPILPISFFWSFSPAGGVQTFFQVQSEGPLEYGDFTGNFRQQLSDFLGRQDESRHGKGPDPARILLTAGVSQGLDMVSTMCAEKGDVVLVENPTYFLAPAIFKNHGLQVVGVDSDGQGMVVQSLVNVLQQLTLSCRKVAMLYTIPVHHNPTGRSMPEERRKAIVSVAKEHGILIVADEVYTLLTYGTSPPPSMATLGENVLSVGSFSKILAPGLRVGWIEGSPEQLKRLSAWGVIDSGGHLSHFASCVVATTMMSRALDTHLGHLRKVYQERCKCLVDALRDTLPEDCSATSPEGGYFVWVELPMHVDAERLASNPDTFGFVAKPGHLFTTVEDGDNKSNKNCIRLCFARLRNEQLTEGVKRLVAAIKQAKSRNPVENRVDKVLTHSEVELCARAQQAEVATELLAEVMSACGGGWCQRCCMITLITVATFLKESVERIMPAAAPSFSQQGAEATKGRFSPIFHSAGFCWAMGLNPAWVPQKSWHSTIRLADEAHGCWSKAVTRLCQAFVPTLGLLHGMGVVDMDSVVASAWREAYTWPAVHWAMIEAVVAAFAFFAWISWFFILNEIPWVKPFRMVVRAESHPINSHCVTSKTYSRVYASLPIYVGGVWLLHCIKSAPNVQSDDPTAFRLFIELGLGIVAYDFIFYWIHLAMHKFPNSWHKHETHHELKVHPVCGTSFLGVELVVNQSMEDAFMQVMTNILVQNLPLFRGLPKHKFSRLLHNILVTYLLSEAHSGLDLPWSMHRILPKIYGGAYRHEFHHQRRDCCFHQFFCYLDDFFGYGPPQAQSQSRPAKLEKHS</sequence>
<dbReference type="PANTHER" id="PTHR42858:SF1">
    <property type="entry name" value="LD15494P"/>
    <property type="match status" value="1"/>
</dbReference>
<dbReference type="Gene3D" id="3.40.640.10">
    <property type="entry name" value="Type I PLP-dependent aspartate aminotransferase-like (Major domain)"/>
    <property type="match status" value="1"/>
</dbReference>
<dbReference type="Gene3D" id="3.90.1150.10">
    <property type="entry name" value="Aspartate Aminotransferase, domain 1"/>
    <property type="match status" value="1"/>
</dbReference>
<dbReference type="CDD" id="cd00609">
    <property type="entry name" value="AAT_like"/>
    <property type="match status" value="1"/>
</dbReference>
<feature type="transmembrane region" description="Helical" evidence="1">
    <location>
        <begin position="659"/>
        <end position="680"/>
    </location>
</feature>
<evidence type="ECO:0000256" key="1">
    <source>
        <dbReference type="SAM" id="Phobius"/>
    </source>
</evidence>
<dbReference type="GO" id="GO:0016491">
    <property type="term" value="F:oxidoreductase activity"/>
    <property type="evidence" value="ECO:0007669"/>
    <property type="project" value="InterPro"/>
</dbReference>
<evidence type="ECO:0000259" key="3">
    <source>
        <dbReference type="Pfam" id="PF04116"/>
    </source>
</evidence>
<dbReference type="InterPro" id="IPR006694">
    <property type="entry name" value="Fatty_acid_hydroxylase"/>
</dbReference>
<dbReference type="InterPro" id="IPR015424">
    <property type="entry name" value="PyrdxlP-dep_Trfase"/>
</dbReference>
<feature type="domain" description="Aminotransferase class I/classII large" evidence="2">
    <location>
        <begin position="92"/>
        <end position="424"/>
    </location>
</feature>
<keyword evidence="1" id="KW-0812">Transmembrane</keyword>
<reference evidence="4" key="1">
    <citation type="submission" date="2021-02" db="EMBL/GenBank/DDBJ databases">
        <authorList>
            <person name="Dougan E. K."/>
            <person name="Rhodes N."/>
            <person name="Thang M."/>
            <person name="Chan C."/>
        </authorList>
    </citation>
    <scope>NUCLEOTIDE SEQUENCE</scope>
</reference>
<dbReference type="InterPro" id="IPR015421">
    <property type="entry name" value="PyrdxlP-dep_Trfase_major"/>
</dbReference>
<protein>
    <recommendedName>
        <fullName evidence="6">Aminotransferase class I/classII domain-containing protein</fullName>
    </recommendedName>
</protein>
<dbReference type="OrthoDB" id="691673at2759"/>
<dbReference type="AlphaFoldDB" id="A0A812QPS8"/>
<dbReference type="Pfam" id="PF00155">
    <property type="entry name" value="Aminotran_1_2"/>
    <property type="match status" value="1"/>
</dbReference>
<evidence type="ECO:0000259" key="2">
    <source>
        <dbReference type="Pfam" id="PF00155"/>
    </source>
</evidence>
<keyword evidence="1" id="KW-1133">Transmembrane helix</keyword>
<dbReference type="GO" id="GO:0047536">
    <property type="term" value="F:2-aminoadipate transaminase activity"/>
    <property type="evidence" value="ECO:0007669"/>
    <property type="project" value="TreeGrafter"/>
</dbReference>
<comment type="caution">
    <text evidence="4">The sequence shown here is derived from an EMBL/GenBank/DDBJ whole genome shotgun (WGS) entry which is preliminary data.</text>
</comment>
<dbReference type="PANTHER" id="PTHR42858">
    <property type="entry name" value="AMINOTRANSFERASE"/>
    <property type="match status" value="1"/>
</dbReference>
<proteinExistence type="predicted"/>
<accession>A0A812QPS8</accession>
<name>A0A812QPS8_SYMPI</name>
<dbReference type="InterPro" id="IPR004839">
    <property type="entry name" value="Aminotransferase_I/II_large"/>
</dbReference>
<dbReference type="Pfam" id="PF04116">
    <property type="entry name" value="FA_hydroxylase"/>
    <property type="match status" value="1"/>
</dbReference>
<evidence type="ECO:0000313" key="5">
    <source>
        <dbReference type="Proteomes" id="UP000649617"/>
    </source>
</evidence>
<dbReference type="SUPFAM" id="SSF53383">
    <property type="entry name" value="PLP-dependent transferases"/>
    <property type="match status" value="1"/>
</dbReference>
<keyword evidence="5" id="KW-1185">Reference proteome</keyword>
<feature type="domain" description="Fatty acid hydroxylase" evidence="3">
    <location>
        <begin position="698"/>
        <end position="841"/>
    </location>
</feature>
<keyword evidence="1" id="KW-0472">Membrane</keyword>
<evidence type="ECO:0008006" key="6">
    <source>
        <dbReference type="Google" id="ProtNLM"/>
    </source>
</evidence>
<dbReference type="GO" id="GO:0008610">
    <property type="term" value="P:lipid biosynthetic process"/>
    <property type="evidence" value="ECO:0007669"/>
    <property type="project" value="InterPro"/>
</dbReference>
<gene>
    <name evidence="4" type="ORF">SPIL2461_LOCUS9787</name>
</gene>
<dbReference type="GO" id="GO:0030170">
    <property type="term" value="F:pyridoxal phosphate binding"/>
    <property type="evidence" value="ECO:0007669"/>
    <property type="project" value="InterPro"/>
</dbReference>
<dbReference type="InterPro" id="IPR015422">
    <property type="entry name" value="PyrdxlP-dep_Trfase_small"/>
</dbReference>
<organism evidence="4 5">
    <name type="scientific">Symbiodinium pilosum</name>
    <name type="common">Dinoflagellate</name>
    <dbReference type="NCBI Taxonomy" id="2952"/>
    <lineage>
        <taxon>Eukaryota</taxon>
        <taxon>Sar</taxon>
        <taxon>Alveolata</taxon>
        <taxon>Dinophyceae</taxon>
        <taxon>Suessiales</taxon>
        <taxon>Symbiodiniaceae</taxon>
        <taxon>Symbiodinium</taxon>
    </lineage>
</organism>
<dbReference type="Proteomes" id="UP000649617">
    <property type="component" value="Unassembled WGS sequence"/>
</dbReference>